<sequence>MTHRDDCRCGCALASWAADSGPAAPAGGILGCGAYLPERVVDNVEAAASAGVTPQWIETRTGILARRYAHPDQAASDLAERAARAALRDAGLGADQLSLVVVATSTPDFPQPPTACLLQDRIGAHHAAAFDLNAVCSGFVYALEAARRMVPPGGHALVVGVDIYSRIIDPADRRTVSLFGDGAGAVVVGPVAEGRGVVATRLASHGEYHDLIKVPAGGSRMPASKETLQDGLHYFTMDGYGVKTFVRDHLPGAVHRFLSDTGVAPTEIRHFVPHQANGRMIDALLPELNLPNATVHRTLRHYGNTGAASVPVTLAAARDHLAPGDLVLLAGFGGGMTTGLTLLRW</sequence>
<dbReference type="PANTHER" id="PTHR34069:SF2">
    <property type="entry name" value="BETA-KETOACYL-[ACYL-CARRIER-PROTEIN] SYNTHASE III"/>
    <property type="match status" value="1"/>
</dbReference>
<feature type="domain" description="Beta-ketoacyl-[acyl-carrier-protein] synthase III N-terminal" evidence="5">
    <location>
        <begin position="130"/>
        <end position="206"/>
    </location>
</feature>
<reference evidence="7" key="1">
    <citation type="submission" date="2022-10" db="EMBL/GenBank/DDBJ databases">
        <title>The complete genomes of actinobacterial strains from the NBC collection.</title>
        <authorList>
            <person name="Joergensen T.S."/>
            <person name="Alvarez Arevalo M."/>
            <person name="Sterndorff E.B."/>
            <person name="Faurdal D."/>
            <person name="Vuksanovic O."/>
            <person name="Mourched A.-S."/>
            <person name="Charusanti P."/>
            <person name="Shaw S."/>
            <person name="Blin K."/>
            <person name="Weber T."/>
        </authorList>
    </citation>
    <scope>NUCLEOTIDE SEQUENCE</scope>
    <source>
        <strain evidence="7">NBC_01393</strain>
    </source>
</reference>
<dbReference type="InterPro" id="IPR013747">
    <property type="entry name" value="ACP_syn_III_C"/>
</dbReference>
<dbReference type="GO" id="GO:0044550">
    <property type="term" value="P:secondary metabolite biosynthetic process"/>
    <property type="evidence" value="ECO:0007669"/>
    <property type="project" value="TreeGrafter"/>
</dbReference>
<dbReference type="PANTHER" id="PTHR34069">
    <property type="entry name" value="3-OXOACYL-[ACYL-CARRIER-PROTEIN] SYNTHASE 3"/>
    <property type="match status" value="1"/>
</dbReference>
<gene>
    <name evidence="6" type="ORF">OG699_00195</name>
    <name evidence="7" type="ORF">OG699_45065</name>
</gene>
<accession>A0AAU3IAF1</accession>
<dbReference type="GO" id="GO:0006633">
    <property type="term" value="P:fatty acid biosynthetic process"/>
    <property type="evidence" value="ECO:0007669"/>
    <property type="project" value="InterPro"/>
</dbReference>
<protein>
    <submittedName>
        <fullName evidence="7">Ketoacyl-ACP synthase III</fullName>
    </submittedName>
</protein>
<evidence type="ECO:0000313" key="7">
    <source>
        <dbReference type="EMBL" id="WTZ14500.1"/>
    </source>
</evidence>
<dbReference type="Pfam" id="PF08541">
    <property type="entry name" value="ACP_syn_III_C"/>
    <property type="match status" value="1"/>
</dbReference>
<organism evidence="7">
    <name type="scientific">Streptomyces sp. NBC_01393</name>
    <dbReference type="NCBI Taxonomy" id="2903851"/>
    <lineage>
        <taxon>Bacteria</taxon>
        <taxon>Bacillati</taxon>
        <taxon>Actinomycetota</taxon>
        <taxon>Actinomycetes</taxon>
        <taxon>Kitasatosporales</taxon>
        <taxon>Streptomycetaceae</taxon>
        <taxon>Streptomyces</taxon>
    </lineage>
</organism>
<dbReference type="PROSITE" id="PS51257">
    <property type="entry name" value="PROKAR_LIPOPROTEIN"/>
    <property type="match status" value="1"/>
</dbReference>
<dbReference type="EMBL" id="CP109546">
    <property type="protein sequence ID" value="WTZ14500.1"/>
    <property type="molecule type" value="Genomic_DNA"/>
</dbReference>
<evidence type="ECO:0000256" key="2">
    <source>
        <dbReference type="ARBA" id="ARBA00022679"/>
    </source>
</evidence>
<evidence type="ECO:0000259" key="5">
    <source>
        <dbReference type="Pfam" id="PF08545"/>
    </source>
</evidence>
<evidence type="ECO:0000256" key="1">
    <source>
        <dbReference type="ARBA" id="ARBA00022490"/>
    </source>
</evidence>
<keyword evidence="2" id="KW-0808">Transferase</keyword>
<dbReference type="NCBIfam" id="NF006829">
    <property type="entry name" value="PRK09352.1"/>
    <property type="match status" value="1"/>
</dbReference>
<keyword evidence="3" id="KW-0012">Acyltransferase</keyword>
<dbReference type="Pfam" id="PF08545">
    <property type="entry name" value="ACP_syn_III"/>
    <property type="match status" value="1"/>
</dbReference>
<evidence type="ECO:0000259" key="4">
    <source>
        <dbReference type="Pfam" id="PF08541"/>
    </source>
</evidence>
<dbReference type="InterPro" id="IPR016039">
    <property type="entry name" value="Thiolase-like"/>
</dbReference>
<dbReference type="GO" id="GO:0004315">
    <property type="term" value="F:3-oxoacyl-[acyl-carrier-protein] synthase activity"/>
    <property type="evidence" value="ECO:0007669"/>
    <property type="project" value="InterPro"/>
</dbReference>
<evidence type="ECO:0000256" key="3">
    <source>
        <dbReference type="ARBA" id="ARBA00023315"/>
    </source>
</evidence>
<dbReference type="InterPro" id="IPR013751">
    <property type="entry name" value="ACP_syn_III_N"/>
</dbReference>
<keyword evidence="1" id="KW-0963">Cytoplasm</keyword>
<dbReference type="CDD" id="cd00830">
    <property type="entry name" value="KAS_III"/>
    <property type="match status" value="1"/>
</dbReference>
<proteinExistence type="predicted"/>
<dbReference type="EMBL" id="CP109546">
    <property type="protein sequence ID" value="WTZ06586.1"/>
    <property type="molecule type" value="Genomic_DNA"/>
</dbReference>
<dbReference type="AlphaFoldDB" id="A0AAU3IAF1"/>
<name>A0AAU3IAF1_9ACTN</name>
<dbReference type="Gene3D" id="3.40.47.10">
    <property type="match status" value="1"/>
</dbReference>
<dbReference type="SUPFAM" id="SSF53901">
    <property type="entry name" value="Thiolase-like"/>
    <property type="match status" value="1"/>
</dbReference>
<evidence type="ECO:0000313" key="6">
    <source>
        <dbReference type="EMBL" id="WTZ06586.1"/>
    </source>
</evidence>
<feature type="domain" description="Beta-ketoacyl-[acyl-carrier-protein] synthase III C-terminal" evidence="4">
    <location>
        <begin position="258"/>
        <end position="345"/>
    </location>
</feature>